<accession>A0A9R0IPA3</accession>
<dbReference type="PANTHER" id="PTHR33227:SF21">
    <property type="entry name" value="F12F1.21 PROTEIN"/>
    <property type="match status" value="1"/>
</dbReference>
<dbReference type="KEGG" id="soe:110792535"/>
<sequence>MKSLKVVIVLTLLMATLLITLASAQPKNNNDKKNPKKGKEALGSTIIDSYKGSSRFFNSKKKPHYVNPYKSTGGHNAGRGRVTCDNFPRVCRVKGSSGPDCCGKRCVNVKTNKLNCGMCGRKCTFPEVCCNGRCVNLWYDRRNCGGCQNKCIRGNFCYRGMCNYS</sequence>
<protein>
    <submittedName>
        <fullName evidence="5">Stigma-specific STIG1-like protein 1</fullName>
    </submittedName>
</protein>
<keyword evidence="2 3" id="KW-0732">Signal</keyword>
<dbReference type="Pfam" id="PF04885">
    <property type="entry name" value="Stig1"/>
    <property type="match status" value="1"/>
</dbReference>
<feature type="signal peptide" evidence="3">
    <location>
        <begin position="1"/>
        <end position="24"/>
    </location>
</feature>
<evidence type="ECO:0000313" key="5">
    <source>
        <dbReference type="RefSeq" id="XP_021853047.2"/>
    </source>
</evidence>
<evidence type="ECO:0000256" key="2">
    <source>
        <dbReference type="ARBA" id="ARBA00022729"/>
    </source>
</evidence>
<keyword evidence="4" id="KW-1185">Reference proteome</keyword>
<dbReference type="InterPro" id="IPR006969">
    <property type="entry name" value="Stig-like"/>
</dbReference>
<name>A0A9R0IPA3_SPIOL</name>
<reference evidence="5" key="2">
    <citation type="submission" date="2025-08" db="UniProtKB">
        <authorList>
            <consortium name="RefSeq"/>
        </authorList>
    </citation>
    <scope>IDENTIFICATION</scope>
    <source>
        <tissue evidence="5">Leaf</tissue>
    </source>
</reference>
<proteinExistence type="inferred from homology"/>
<evidence type="ECO:0000313" key="4">
    <source>
        <dbReference type="Proteomes" id="UP000813463"/>
    </source>
</evidence>
<comment type="similarity">
    <text evidence="1">Belongs to the STIG1 family.</text>
</comment>
<evidence type="ECO:0000256" key="3">
    <source>
        <dbReference type="SAM" id="SignalP"/>
    </source>
</evidence>
<gene>
    <name evidence="5" type="primary">LOC110792535</name>
</gene>
<feature type="chain" id="PRO_5046410463" evidence="3">
    <location>
        <begin position="25"/>
        <end position="165"/>
    </location>
</feature>
<reference evidence="4" key="1">
    <citation type="journal article" date="2021" name="Nat. Commun.">
        <title>Genomic analyses provide insights into spinach domestication and the genetic basis of agronomic traits.</title>
        <authorList>
            <person name="Cai X."/>
            <person name="Sun X."/>
            <person name="Xu C."/>
            <person name="Sun H."/>
            <person name="Wang X."/>
            <person name="Ge C."/>
            <person name="Zhang Z."/>
            <person name="Wang Q."/>
            <person name="Fei Z."/>
            <person name="Jiao C."/>
            <person name="Wang Q."/>
        </authorList>
    </citation>
    <scope>NUCLEOTIDE SEQUENCE [LARGE SCALE GENOMIC DNA]</scope>
    <source>
        <strain evidence="4">cv. Varoflay</strain>
    </source>
</reference>
<dbReference type="PANTHER" id="PTHR33227">
    <property type="entry name" value="STIGMA-SPECIFIC STIG1-LIKE PROTEIN 3"/>
    <property type="match status" value="1"/>
</dbReference>
<dbReference type="AlphaFoldDB" id="A0A9R0IPA3"/>
<evidence type="ECO:0000256" key="1">
    <source>
        <dbReference type="ARBA" id="ARBA00006010"/>
    </source>
</evidence>
<dbReference type="GeneID" id="110792535"/>
<dbReference type="RefSeq" id="XP_021853047.2">
    <property type="nucleotide sequence ID" value="XM_021997355.2"/>
</dbReference>
<organism evidence="4 5">
    <name type="scientific">Spinacia oleracea</name>
    <name type="common">Spinach</name>
    <dbReference type="NCBI Taxonomy" id="3562"/>
    <lineage>
        <taxon>Eukaryota</taxon>
        <taxon>Viridiplantae</taxon>
        <taxon>Streptophyta</taxon>
        <taxon>Embryophyta</taxon>
        <taxon>Tracheophyta</taxon>
        <taxon>Spermatophyta</taxon>
        <taxon>Magnoliopsida</taxon>
        <taxon>eudicotyledons</taxon>
        <taxon>Gunneridae</taxon>
        <taxon>Pentapetalae</taxon>
        <taxon>Caryophyllales</taxon>
        <taxon>Chenopodiaceae</taxon>
        <taxon>Chenopodioideae</taxon>
        <taxon>Anserineae</taxon>
        <taxon>Spinacia</taxon>
    </lineage>
</organism>
<dbReference type="Proteomes" id="UP000813463">
    <property type="component" value="Chromosome 6"/>
</dbReference>